<comment type="caution">
    <text evidence="3">The sequence shown here is derived from an EMBL/GenBank/DDBJ whole genome shotgun (WGS) entry which is preliminary data.</text>
</comment>
<evidence type="ECO:0000313" key="3">
    <source>
        <dbReference type="EMBL" id="TCO83373.1"/>
    </source>
</evidence>
<dbReference type="EMBL" id="SLWY01000002">
    <property type="protein sequence ID" value="TCO83373.1"/>
    <property type="molecule type" value="Genomic_DNA"/>
</dbReference>
<dbReference type="Proteomes" id="UP000295765">
    <property type="component" value="Unassembled WGS sequence"/>
</dbReference>
<feature type="domain" description="Fumarylacetoacetase-like C-terminal" evidence="2">
    <location>
        <begin position="19"/>
        <end position="215"/>
    </location>
</feature>
<dbReference type="RefSeq" id="WP_132538253.1">
    <property type="nucleotide sequence ID" value="NZ_SLWY01000002.1"/>
</dbReference>
<dbReference type="GO" id="GO:0046872">
    <property type="term" value="F:metal ion binding"/>
    <property type="evidence" value="ECO:0007669"/>
    <property type="project" value="UniProtKB-KW"/>
</dbReference>
<evidence type="ECO:0000256" key="1">
    <source>
        <dbReference type="ARBA" id="ARBA00022723"/>
    </source>
</evidence>
<protein>
    <submittedName>
        <fullName evidence="3">2-keto-4-pentenoate hydratase/2-oxohepta-3-ene-1,7-dioic acid hydratase in catechol pathway</fullName>
    </submittedName>
</protein>
<organism evidence="3 4">
    <name type="scientific">Plasticicumulans lactativorans</name>
    <dbReference type="NCBI Taxonomy" id="1133106"/>
    <lineage>
        <taxon>Bacteria</taxon>
        <taxon>Pseudomonadati</taxon>
        <taxon>Pseudomonadota</taxon>
        <taxon>Gammaproteobacteria</taxon>
        <taxon>Candidatus Competibacteraceae</taxon>
        <taxon>Plasticicumulans</taxon>
    </lineage>
</organism>
<dbReference type="Gene3D" id="3.90.850.10">
    <property type="entry name" value="Fumarylacetoacetase-like, C-terminal domain"/>
    <property type="match status" value="1"/>
</dbReference>
<keyword evidence="4" id="KW-1185">Reference proteome</keyword>
<gene>
    <name evidence="3" type="ORF">EV699_10271</name>
</gene>
<dbReference type="Pfam" id="PF01557">
    <property type="entry name" value="FAA_hydrolase"/>
    <property type="match status" value="1"/>
</dbReference>
<dbReference type="OrthoDB" id="9805307at2"/>
<evidence type="ECO:0000313" key="4">
    <source>
        <dbReference type="Proteomes" id="UP000295765"/>
    </source>
</evidence>
<dbReference type="InterPro" id="IPR036663">
    <property type="entry name" value="Fumarylacetoacetase_C_sf"/>
</dbReference>
<dbReference type="PANTHER" id="PTHR11820">
    <property type="entry name" value="ACYLPYRUVASE"/>
    <property type="match status" value="1"/>
</dbReference>
<dbReference type="InterPro" id="IPR011234">
    <property type="entry name" value="Fumarylacetoacetase-like_C"/>
</dbReference>
<evidence type="ECO:0000259" key="2">
    <source>
        <dbReference type="Pfam" id="PF01557"/>
    </source>
</evidence>
<reference evidence="3 4" key="1">
    <citation type="submission" date="2019-03" db="EMBL/GenBank/DDBJ databases">
        <title>Genomic Encyclopedia of Type Strains, Phase IV (KMG-IV): sequencing the most valuable type-strain genomes for metagenomic binning, comparative biology and taxonomic classification.</title>
        <authorList>
            <person name="Goeker M."/>
        </authorList>
    </citation>
    <scope>NUCLEOTIDE SEQUENCE [LARGE SCALE GENOMIC DNA]</scope>
    <source>
        <strain evidence="3 4">DSM 25287</strain>
    </source>
</reference>
<dbReference type="GO" id="GO:0018773">
    <property type="term" value="F:acetylpyruvate hydrolase activity"/>
    <property type="evidence" value="ECO:0007669"/>
    <property type="project" value="TreeGrafter"/>
</dbReference>
<sequence length="220" mass="23184">MDYRHRFVDGSTIDWPLGKVVCIGRNYLDHIRELGNAVPEAPLLFIKPATAVVGLDAPLRLPAGLGECHHELELAVLIGARLSGADAAQARAAVAGYGLALDLTLRDVQAKLKAAGQPWERAKAFDGACPLSPFVPPTALADPEATEIELRINGERRQHGSTAQMMHPVFALIAHMSGVFTLLPGDVVLTGTPAGVGPLASGDALELRLAGRFTFTASVA</sequence>
<dbReference type="AlphaFoldDB" id="A0A4R2LU28"/>
<dbReference type="NCBIfam" id="NF007967">
    <property type="entry name" value="PRK10691.1"/>
    <property type="match status" value="1"/>
</dbReference>
<proteinExistence type="predicted"/>
<dbReference type="SUPFAM" id="SSF56529">
    <property type="entry name" value="FAH"/>
    <property type="match status" value="1"/>
</dbReference>
<accession>A0A4R2LU28</accession>
<name>A0A4R2LU28_9GAMM</name>
<dbReference type="PANTHER" id="PTHR11820:SF7">
    <property type="entry name" value="ACYLPYRUVASE FAHD1, MITOCHONDRIAL"/>
    <property type="match status" value="1"/>
</dbReference>
<keyword evidence="1" id="KW-0479">Metal-binding</keyword>